<accession>A0AAV2S6N0</accession>
<comment type="caution">
    <text evidence="3">The sequence shown here is derived from an EMBL/GenBank/DDBJ whole genome shotgun (WGS) entry which is preliminary data.</text>
</comment>
<feature type="non-terminal residue" evidence="3">
    <location>
        <position position="1"/>
    </location>
</feature>
<keyword evidence="2" id="KW-0732">Signal</keyword>
<evidence type="ECO:0000313" key="4">
    <source>
        <dbReference type="Proteomes" id="UP001497623"/>
    </source>
</evidence>
<dbReference type="EMBL" id="CAXKWB010044174">
    <property type="protein sequence ID" value="CAL4160459.1"/>
    <property type="molecule type" value="Genomic_DNA"/>
</dbReference>
<gene>
    <name evidence="3" type="ORF">MNOR_LOCUS32444</name>
</gene>
<dbReference type="Proteomes" id="UP001497623">
    <property type="component" value="Unassembled WGS sequence"/>
</dbReference>
<feature type="region of interest" description="Disordered" evidence="1">
    <location>
        <begin position="174"/>
        <end position="204"/>
    </location>
</feature>
<protein>
    <submittedName>
        <fullName evidence="3">Uncharacterized protein</fullName>
    </submittedName>
</protein>
<organism evidence="3 4">
    <name type="scientific">Meganyctiphanes norvegica</name>
    <name type="common">Northern krill</name>
    <name type="synonym">Thysanopoda norvegica</name>
    <dbReference type="NCBI Taxonomy" id="48144"/>
    <lineage>
        <taxon>Eukaryota</taxon>
        <taxon>Metazoa</taxon>
        <taxon>Ecdysozoa</taxon>
        <taxon>Arthropoda</taxon>
        <taxon>Crustacea</taxon>
        <taxon>Multicrustacea</taxon>
        <taxon>Malacostraca</taxon>
        <taxon>Eumalacostraca</taxon>
        <taxon>Eucarida</taxon>
        <taxon>Euphausiacea</taxon>
        <taxon>Euphausiidae</taxon>
        <taxon>Meganyctiphanes</taxon>
    </lineage>
</organism>
<evidence type="ECO:0000256" key="2">
    <source>
        <dbReference type="SAM" id="SignalP"/>
    </source>
</evidence>
<reference evidence="3 4" key="1">
    <citation type="submission" date="2024-05" db="EMBL/GenBank/DDBJ databases">
        <authorList>
            <person name="Wallberg A."/>
        </authorList>
    </citation>
    <scope>NUCLEOTIDE SEQUENCE [LARGE SCALE GENOMIC DNA]</scope>
</reference>
<proteinExistence type="predicted"/>
<feature type="chain" id="PRO_5043864499" evidence="2">
    <location>
        <begin position="36"/>
        <end position="293"/>
    </location>
</feature>
<feature type="signal peptide" evidence="2">
    <location>
        <begin position="1"/>
        <end position="35"/>
    </location>
</feature>
<name>A0AAV2S6N0_MEGNR</name>
<dbReference type="AlphaFoldDB" id="A0AAV2S6N0"/>
<evidence type="ECO:0000313" key="3">
    <source>
        <dbReference type="EMBL" id="CAL4160459.1"/>
    </source>
</evidence>
<evidence type="ECO:0000256" key="1">
    <source>
        <dbReference type="SAM" id="MobiDB-lite"/>
    </source>
</evidence>
<keyword evidence="4" id="KW-1185">Reference proteome</keyword>
<sequence length="293" mass="32290">SLVFSLTAMAQHTAVLLRFIAEVILIMAVVQVTNAVSCYACQNVPAHNYYSDYDRDCGEFDYHGRNGTWRGYDTCWLSIQDNGYMHRGWDSFGHEDGECEYGTYYNPNHNYTLCFCKGDYCNTDSYCAQCGYPKPTPSTTEFTTDITTEHTETTTTAEVSTPTTYVTTAMTTEVPTPTTDITPATTTEPSTPTSITTTAPTTEESTPITVTTSTTTSDLPSLTLKCFHCIDCADVDEDSTPIIEDEFLSCSTIVFLNSAEVIRGGSYDEHPDGMCLEHTGSVSCWCSQDLCND</sequence>
<feature type="non-terminal residue" evidence="3">
    <location>
        <position position="293"/>
    </location>
</feature>